<organism evidence="1 2">
    <name type="scientific">Pseudocercospora fuligena</name>
    <dbReference type="NCBI Taxonomy" id="685502"/>
    <lineage>
        <taxon>Eukaryota</taxon>
        <taxon>Fungi</taxon>
        <taxon>Dikarya</taxon>
        <taxon>Ascomycota</taxon>
        <taxon>Pezizomycotina</taxon>
        <taxon>Dothideomycetes</taxon>
        <taxon>Dothideomycetidae</taxon>
        <taxon>Mycosphaerellales</taxon>
        <taxon>Mycosphaerellaceae</taxon>
        <taxon>Pseudocercospora</taxon>
    </lineage>
</organism>
<protein>
    <submittedName>
        <fullName evidence="1">Uncharacterized protein</fullName>
    </submittedName>
</protein>
<sequence length="275" mass="31357">MTFRVSSKKPAMRFEGTARPKAVKGVLYLQQGQGGLFTLPIKCETKEGHIFNTTKIGTHGCITCVGVYIPIDDKRCFAAHLDGRLELPGRMTEVDMFQVPNDFEISCRNAVRWCLDRTFEDTPQDVETIRTRQDLKDRAIIICPWQVVGGQKATGHHFVKALCDFFLLDEAKVVNKQVSHGFIVDHTDKSTQGTQFLGWNRPGPSESDFDNMVKIARQMTKSTFDENWRKVLRVTWNYVMPWDLGLRIGLQKDGSDGLPWQITGYADRKWTRGEP</sequence>
<accession>A0A8H6R8I9</accession>
<dbReference type="OrthoDB" id="3649979at2759"/>
<dbReference type="Proteomes" id="UP000660729">
    <property type="component" value="Unassembled WGS sequence"/>
</dbReference>
<gene>
    <name evidence="1" type="ORF">HII31_10836</name>
</gene>
<keyword evidence="2" id="KW-1185">Reference proteome</keyword>
<evidence type="ECO:0000313" key="2">
    <source>
        <dbReference type="Proteomes" id="UP000660729"/>
    </source>
</evidence>
<dbReference type="EMBL" id="JABCIY010000219">
    <property type="protein sequence ID" value="KAF7187936.1"/>
    <property type="molecule type" value="Genomic_DNA"/>
</dbReference>
<reference evidence="1" key="1">
    <citation type="submission" date="2020-04" db="EMBL/GenBank/DDBJ databases">
        <title>Draft genome resource of the tomato pathogen Pseudocercospora fuligena.</title>
        <authorList>
            <person name="Zaccaron A."/>
        </authorList>
    </citation>
    <scope>NUCLEOTIDE SEQUENCE</scope>
    <source>
        <strain evidence="1">PF001</strain>
    </source>
</reference>
<comment type="caution">
    <text evidence="1">The sequence shown here is derived from an EMBL/GenBank/DDBJ whole genome shotgun (WGS) entry which is preliminary data.</text>
</comment>
<proteinExistence type="predicted"/>
<name>A0A8H6R8I9_9PEZI</name>
<evidence type="ECO:0000313" key="1">
    <source>
        <dbReference type="EMBL" id="KAF7187936.1"/>
    </source>
</evidence>
<dbReference type="AlphaFoldDB" id="A0A8H6R8I9"/>